<dbReference type="GO" id="GO:0016757">
    <property type="term" value="F:glycosyltransferase activity"/>
    <property type="evidence" value="ECO:0007669"/>
    <property type="project" value="InterPro"/>
</dbReference>
<reference evidence="3" key="1">
    <citation type="submission" date="2020-05" db="EMBL/GenBank/DDBJ databases">
        <authorList>
            <person name="Wang L."/>
            <person name="Shao Z."/>
        </authorList>
    </citation>
    <scope>NUCLEOTIDE SEQUENCE</scope>
    <source>
        <strain evidence="3">MCCC 1A05776</strain>
    </source>
</reference>
<protein>
    <submittedName>
        <fullName evidence="3">Glycosyltransferase</fullName>
    </submittedName>
</protein>
<evidence type="ECO:0000259" key="1">
    <source>
        <dbReference type="Pfam" id="PF00534"/>
    </source>
</evidence>
<dbReference type="Pfam" id="PF00534">
    <property type="entry name" value="Glycos_transf_1"/>
    <property type="match status" value="1"/>
</dbReference>
<gene>
    <name evidence="3" type="ORF">HOP61_05400</name>
</gene>
<dbReference type="AlphaFoldDB" id="A0AAW4YPX4"/>
<organism evidence="3 4">
    <name type="scientific">Billgrantia desiderata</name>
    <dbReference type="NCBI Taxonomy" id="52021"/>
    <lineage>
        <taxon>Bacteria</taxon>
        <taxon>Pseudomonadati</taxon>
        <taxon>Pseudomonadota</taxon>
        <taxon>Gammaproteobacteria</taxon>
        <taxon>Oceanospirillales</taxon>
        <taxon>Halomonadaceae</taxon>
        <taxon>Billgrantia</taxon>
    </lineage>
</organism>
<dbReference type="PANTHER" id="PTHR12526:SF638">
    <property type="entry name" value="SPORE COAT PROTEIN SA"/>
    <property type="match status" value="1"/>
</dbReference>
<reference evidence="3" key="2">
    <citation type="journal article" date="2021" name="Front. Microbiol.">
        <title>Aerobic Denitrification and Heterotrophic Sulfur Oxidation in the Genus Halomonas Revealed by Six Novel Species Characterizations and Genome-Based Analysis.</title>
        <authorList>
            <person name="Wang L."/>
            <person name="Shao Z."/>
        </authorList>
    </citation>
    <scope>NUCLEOTIDE SEQUENCE</scope>
    <source>
        <strain evidence="3">MCCC 1A05776</strain>
    </source>
</reference>
<dbReference type="SUPFAM" id="SSF53756">
    <property type="entry name" value="UDP-Glycosyltransferase/glycogen phosphorylase"/>
    <property type="match status" value="1"/>
</dbReference>
<evidence type="ECO:0000313" key="4">
    <source>
        <dbReference type="Proteomes" id="UP001320178"/>
    </source>
</evidence>
<evidence type="ECO:0000259" key="2">
    <source>
        <dbReference type="Pfam" id="PF13439"/>
    </source>
</evidence>
<evidence type="ECO:0000313" key="3">
    <source>
        <dbReference type="EMBL" id="MCE8050722.1"/>
    </source>
</evidence>
<dbReference type="Proteomes" id="UP001320178">
    <property type="component" value="Unassembled WGS sequence"/>
</dbReference>
<dbReference type="InterPro" id="IPR001296">
    <property type="entry name" value="Glyco_trans_1"/>
</dbReference>
<dbReference type="CDD" id="cd03811">
    <property type="entry name" value="GT4_GT28_WabH-like"/>
    <property type="match status" value="1"/>
</dbReference>
<dbReference type="EMBL" id="JABFTS010000002">
    <property type="protein sequence ID" value="MCE8050722.1"/>
    <property type="molecule type" value="Genomic_DNA"/>
</dbReference>
<comment type="caution">
    <text evidence="3">The sequence shown here is derived from an EMBL/GenBank/DDBJ whole genome shotgun (WGS) entry which is preliminary data.</text>
</comment>
<proteinExistence type="predicted"/>
<dbReference type="PANTHER" id="PTHR12526">
    <property type="entry name" value="GLYCOSYLTRANSFERASE"/>
    <property type="match status" value="1"/>
</dbReference>
<dbReference type="InterPro" id="IPR028098">
    <property type="entry name" value="Glyco_trans_4-like_N"/>
</dbReference>
<dbReference type="GO" id="GO:1901135">
    <property type="term" value="P:carbohydrate derivative metabolic process"/>
    <property type="evidence" value="ECO:0007669"/>
    <property type="project" value="UniProtKB-ARBA"/>
</dbReference>
<feature type="domain" description="Glycosyl transferase family 1" evidence="1">
    <location>
        <begin position="180"/>
        <end position="328"/>
    </location>
</feature>
<dbReference type="Pfam" id="PF13439">
    <property type="entry name" value="Glyco_transf_4"/>
    <property type="match status" value="1"/>
</dbReference>
<feature type="domain" description="Glycosyltransferase subfamily 4-like N-terminal" evidence="2">
    <location>
        <begin position="16"/>
        <end position="174"/>
    </location>
</feature>
<sequence>MKSKRFAFVISDFYGGGAQKVLLNTAEELRLRGHTVRIHTLRERIEHDIPPQLEIVNLAVINQATKALSNVLVEKLQAHTIKKALRSFQPDIVISCSCDRITRHIHGFNLYFWVHANSIDAAGDIKQKQKIITKNKKIYQGRRLIVVSEGIKQALVKHVGLKPQDIQVIYNPIDQVFIAKQAKENVRPPYDDYFIHVGSFEYRKRHDRLLRAYHASGSQTPLVLMGKGKSEDEARLRSLINDLGVNDRVKIIPFQTNPYPYIAQAKALLLTSDQEGLPTVLIEALLLNTPVISVDCPSGPSEILTDELAPYLIEMDDTEALAAAIARMDRAPLAIEPKHYQKFLNSAVIPKFERL</sequence>
<dbReference type="Gene3D" id="3.40.50.2000">
    <property type="entry name" value="Glycogen Phosphorylase B"/>
    <property type="match status" value="2"/>
</dbReference>
<name>A0AAW4YPX4_9GAMM</name>
<accession>A0AAW4YPX4</accession>